<reference evidence="1 2" key="1">
    <citation type="journal article" date="2019" name="Nat. Ecol. Evol.">
        <title>Megaphylogeny resolves global patterns of mushroom evolution.</title>
        <authorList>
            <person name="Varga T."/>
            <person name="Krizsan K."/>
            <person name="Foldi C."/>
            <person name="Dima B."/>
            <person name="Sanchez-Garcia M."/>
            <person name="Sanchez-Ramirez S."/>
            <person name="Szollosi G.J."/>
            <person name="Szarkandi J.G."/>
            <person name="Papp V."/>
            <person name="Albert L."/>
            <person name="Andreopoulos W."/>
            <person name="Angelini C."/>
            <person name="Antonin V."/>
            <person name="Barry K.W."/>
            <person name="Bougher N.L."/>
            <person name="Buchanan P."/>
            <person name="Buyck B."/>
            <person name="Bense V."/>
            <person name="Catcheside P."/>
            <person name="Chovatia M."/>
            <person name="Cooper J."/>
            <person name="Damon W."/>
            <person name="Desjardin D."/>
            <person name="Finy P."/>
            <person name="Geml J."/>
            <person name="Haridas S."/>
            <person name="Hughes K."/>
            <person name="Justo A."/>
            <person name="Karasinski D."/>
            <person name="Kautmanova I."/>
            <person name="Kiss B."/>
            <person name="Kocsube S."/>
            <person name="Kotiranta H."/>
            <person name="LaButti K.M."/>
            <person name="Lechner B.E."/>
            <person name="Liimatainen K."/>
            <person name="Lipzen A."/>
            <person name="Lukacs Z."/>
            <person name="Mihaltcheva S."/>
            <person name="Morgado L.N."/>
            <person name="Niskanen T."/>
            <person name="Noordeloos M.E."/>
            <person name="Ohm R.A."/>
            <person name="Ortiz-Santana B."/>
            <person name="Ovrebo C."/>
            <person name="Racz N."/>
            <person name="Riley R."/>
            <person name="Savchenko A."/>
            <person name="Shiryaev A."/>
            <person name="Soop K."/>
            <person name="Spirin V."/>
            <person name="Szebenyi C."/>
            <person name="Tomsovsky M."/>
            <person name="Tulloss R.E."/>
            <person name="Uehling J."/>
            <person name="Grigoriev I.V."/>
            <person name="Vagvolgyi C."/>
            <person name="Papp T."/>
            <person name="Martin F.M."/>
            <person name="Miettinen O."/>
            <person name="Hibbett D.S."/>
            <person name="Nagy L.G."/>
        </authorList>
    </citation>
    <scope>NUCLEOTIDE SEQUENCE [LARGE SCALE GENOMIC DNA]</scope>
    <source>
        <strain evidence="1 2">FP101781</strain>
    </source>
</reference>
<name>A0A4Y7TIZ0_COPMI</name>
<dbReference type="EMBL" id="QPFP01000012">
    <property type="protein sequence ID" value="TEB33459.1"/>
    <property type="molecule type" value="Genomic_DNA"/>
</dbReference>
<dbReference type="AlphaFoldDB" id="A0A4Y7TIZ0"/>
<accession>A0A4Y7TIZ0</accession>
<sequence>MDGRRVELIRRKMVRMEDPDVEPRYYDRPFQFAPLKHTDDDSYLESFKDGLGDIIVSIYILSRR</sequence>
<organism evidence="1 2">
    <name type="scientific">Coprinellus micaceus</name>
    <name type="common">Glistening ink-cap mushroom</name>
    <name type="synonym">Coprinus micaceus</name>
    <dbReference type="NCBI Taxonomy" id="71717"/>
    <lineage>
        <taxon>Eukaryota</taxon>
        <taxon>Fungi</taxon>
        <taxon>Dikarya</taxon>
        <taxon>Basidiomycota</taxon>
        <taxon>Agaricomycotina</taxon>
        <taxon>Agaricomycetes</taxon>
        <taxon>Agaricomycetidae</taxon>
        <taxon>Agaricales</taxon>
        <taxon>Agaricineae</taxon>
        <taxon>Psathyrellaceae</taxon>
        <taxon>Coprinellus</taxon>
    </lineage>
</organism>
<proteinExistence type="predicted"/>
<evidence type="ECO:0000313" key="2">
    <source>
        <dbReference type="Proteomes" id="UP000298030"/>
    </source>
</evidence>
<protein>
    <submittedName>
        <fullName evidence="1">Uncharacterized protein</fullName>
    </submittedName>
</protein>
<dbReference type="Proteomes" id="UP000298030">
    <property type="component" value="Unassembled WGS sequence"/>
</dbReference>
<keyword evidence="2" id="KW-1185">Reference proteome</keyword>
<evidence type="ECO:0000313" key="1">
    <source>
        <dbReference type="EMBL" id="TEB33459.1"/>
    </source>
</evidence>
<gene>
    <name evidence="1" type="ORF">FA13DRAFT_1730483</name>
</gene>
<comment type="caution">
    <text evidence="1">The sequence shown here is derived from an EMBL/GenBank/DDBJ whole genome shotgun (WGS) entry which is preliminary data.</text>
</comment>